<dbReference type="GO" id="GO:0005975">
    <property type="term" value="P:carbohydrate metabolic process"/>
    <property type="evidence" value="ECO:0007669"/>
    <property type="project" value="InterPro"/>
</dbReference>
<dbReference type="Proteomes" id="UP000664521">
    <property type="component" value="Unassembled WGS sequence"/>
</dbReference>
<comment type="caution">
    <text evidence="1">The sequence shown here is derived from an EMBL/GenBank/DDBJ whole genome shotgun (WGS) entry which is preliminary data.</text>
</comment>
<reference evidence="1" key="1">
    <citation type="submission" date="2021-03" db="EMBL/GenBank/DDBJ databases">
        <authorList>
            <person name="Tagirdzhanova G."/>
        </authorList>
    </citation>
    <scope>NUCLEOTIDE SEQUENCE</scope>
</reference>
<name>A0A8H3ED83_9LECA</name>
<keyword evidence="2" id="KW-1185">Reference proteome</keyword>
<dbReference type="PANTHER" id="PTHR30292:SF0">
    <property type="entry name" value="5-OXOPROLINASE SUBUNIT A"/>
    <property type="match status" value="1"/>
</dbReference>
<dbReference type="Gene3D" id="3.20.20.370">
    <property type="entry name" value="Glycoside hydrolase/deacetylase"/>
    <property type="match status" value="1"/>
</dbReference>
<dbReference type="Pfam" id="PF03746">
    <property type="entry name" value="LamB_YcsF"/>
    <property type="match status" value="1"/>
</dbReference>
<organism evidence="1 2">
    <name type="scientific">Heterodermia speciosa</name>
    <dbReference type="NCBI Taxonomy" id="116794"/>
    <lineage>
        <taxon>Eukaryota</taxon>
        <taxon>Fungi</taxon>
        <taxon>Dikarya</taxon>
        <taxon>Ascomycota</taxon>
        <taxon>Pezizomycotina</taxon>
        <taxon>Lecanoromycetes</taxon>
        <taxon>OSLEUM clade</taxon>
        <taxon>Lecanoromycetidae</taxon>
        <taxon>Caliciales</taxon>
        <taxon>Physciaceae</taxon>
        <taxon>Heterodermia</taxon>
    </lineage>
</organism>
<dbReference type="EMBL" id="CAJPDS010000001">
    <property type="protein sequence ID" value="CAF9903312.1"/>
    <property type="molecule type" value="Genomic_DNA"/>
</dbReference>
<dbReference type="PANTHER" id="PTHR30292">
    <property type="entry name" value="UNCHARACTERIZED PROTEIN YBGL-RELATED"/>
    <property type="match status" value="1"/>
</dbReference>
<dbReference type="AlphaFoldDB" id="A0A8H3ED83"/>
<dbReference type="NCBIfam" id="NF003814">
    <property type="entry name" value="PRK05406.1-3"/>
    <property type="match status" value="1"/>
</dbReference>
<protein>
    <recommendedName>
        <fullName evidence="3">Lactam utilization protein lamB</fullName>
    </recommendedName>
</protein>
<dbReference type="InterPro" id="IPR011330">
    <property type="entry name" value="Glyco_hydro/deAcase_b/a-brl"/>
</dbReference>
<evidence type="ECO:0008006" key="3">
    <source>
        <dbReference type="Google" id="ProtNLM"/>
    </source>
</evidence>
<dbReference type="InterPro" id="IPR005501">
    <property type="entry name" value="LamB/YcsF/PxpA-like"/>
</dbReference>
<sequence>MGPIKHKALINVDLGEGYGNLKCGPDEELLPYISQANVACGFHSGDPLIMQSTVRLCKAHNVRIGAHPGLPDLQGFGRREMKLQPEELTAITVYQVGALKGFLDREGVPLNHVKPHGVLYGMMCRDYTVAEAVMKGIPKGIPVFGLAGTQMEKAAQDVGVEFWAEMYGDVKYSADGMLVIDRIKKHVLLLRRFRARLLIRGRSWKTEDVEKHVGQQVSTQSVTAVDGSIVQLPVKDYPITICCHSDSPGCLDIVKTTRTVVDKFNEEHGWS</sequence>
<dbReference type="SUPFAM" id="SSF88713">
    <property type="entry name" value="Glycoside hydrolase/deacetylase"/>
    <property type="match status" value="1"/>
</dbReference>
<gene>
    <name evidence="1" type="ORF">HETSPECPRED_000208</name>
</gene>
<dbReference type="OrthoDB" id="5295431at2759"/>
<evidence type="ECO:0000313" key="1">
    <source>
        <dbReference type="EMBL" id="CAF9903312.1"/>
    </source>
</evidence>
<accession>A0A8H3ED83</accession>
<proteinExistence type="predicted"/>
<evidence type="ECO:0000313" key="2">
    <source>
        <dbReference type="Proteomes" id="UP000664521"/>
    </source>
</evidence>